<dbReference type="InterPro" id="IPR000683">
    <property type="entry name" value="Gfo/Idh/MocA-like_OxRdtase_N"/>
</dbReference>
<evidence type="ECO:0000259" key="3">
    <source>
        <dbReference type="Pfam" id="PF22725"/>
    </source>
</evidence>
<dbReference type="Proteomes" id="UP001230220">
    <property type="component" value="Unassembled WGS sequence"/>
</dbReference>
<dbReference type="PANTHER" id="PTHR43818">
    <property type="entry name" value="BCDNA.GH03377"/>
    <property type="match status" value="1"/>
</dbReference>
<evidence type="ECO:0000259" key="2">
    <source>
        <dbReference type="Pfam" id="PF01408"/>
    </source>
</evidence>
<reference evidence="4 5" key="1">
    <citation type="submission" date="2023-07" db="EMBL/GenBank/DDBJ databases">
        <title>Genomic Encyclopedia of Type Strains, Phase IV (KMG-IV): sequencing the most valuable type-strain genomes for metagenomic binning, comparative biology and taxonomic classification.</title>
        <authorList>
            <person name="Goeker M."/>
        </authorList>
    </citation>
    <scope>NUCLEOTIDE SEQUENCE [LARGE SCALE GENOMIC DNA]</scope>
    <source>
        <strain evidence="4 5">DSM 16784</strain>
    </source>
</reference>
<dbReference type="Gene3D" id="3.30.360.10">
    <property type="entry name" value="Dihydrodipicolinate Reductase, domain 2"/>
    <property type="match status" value="1"/>
</dbReference>
<dbReference type="Pfam" id="PF22725">
    <property type="entry name" value="GFO_IDH_MocA_C3"/>
    <property type="match status" value="1"/>
</dbReference>
<keyword evidence="5" id="KW-1185">Reference proteome</keyword>
<dbReference type="RefSeq" id="WP_307410070.1">
    <property type="nucleotide sequence ID" value="NZ_JAUSUR010000006.1"/>
</dbReference>
<dbReference type="EMBL" id="JAUSUR010000006">
    <property type="protein sequence ID" value="MDQ0362447.1"/>
    <property type="molecule type" value="Genomic_DNA"/>
</dbReference>
<dbReference type="SUPFAM" id="SSF51735">
    <property type="entry name" value="NAD(P)-binding Rossmann-fold domains"/>
    <property type="match status" value="1"/>
</dbReference>
<dbReference type="SUPFAM" id="SSF55347">
    <property type="entry name" value="Glyceraldehyde-3-phosphate dehydrogenase-like, C-terminal domain"/>
    <property type="match status" value="1"/>
</dbReference>
<dbReference type="PANTHER" id="PTHR43818:SF11">
    <property type="entry name" value="BCDNA.GH03377"/>
    <property type="match status" value="1"/>
</dbReference>
<gene>
    <name evidence="4" type="ORF">J2S15_003201</name>
</gene>
<proteinExistence type="predicted"/>
<name>A0ABU0E6A8_9FIRM</name>
<comment type="caution">
    <text evidence="4">The sequence shown here is derived from an EMBL/GenBank/DDBJ whole genome shotgun (WGS) entry which is preliminary data.</text>
</comment>
<dbReference type="Gene3D" id="3.40.50.720">
    <property type="entry name" value="NAD(P)-binding Rossmann-like Domain"/>
    <property type="match status" value="1"/>
</dbReference>
<evidence type="ECO:0000313" key="4">
    <source>
        <dbReference type="EMBL" id="MDQ0362447.1"/>
    </source>
</evidence>
<accession>A0ABU0E6A8</accession>
<evidence type="ECO:0000256" key="1">
    <source>
        <dbReference type="ARBA" id="ARBA00023002"/>
    </source>
</evidence>
<dbReference type="InterPro" id="IPR050463">
    <property type="entry name" value="Gfo/Idh/MocA_oxidrdct_glycsds"/>
</dbReference>
<feature type="domain" description="Gfo/Idh/MocA-like oxidoreductase N-terminal" evidence="2">
    <location>
        <begin position="13"/>
        <end position="131"/>
    </location>
</feature>
<feature type="domain" description="GFO/IDH/MocA-like oxidoreductase" evidence="3">
    <location>
        <begin position="148"/>
        <end position="271"/>
    </location>
</feature>
<dbReference type="InterPro" id="IPR055170">
    <property type="entry name" value="GFO_IDH_MocA-like_dom"/>
</dbReference>
<dbReference type="InterPro" id="IPR036291">
    <property type="entry name" value="NAD(P)-bd_dom_sf"/>
</dbReference>
<organism evidence="4 5">
    <name type="scientific">Breznakia pachnodae</name>
    <dbReference type="NCBI Taxonomy" id="265178"/>
    <lineage>
        <taxon>Bacteria</taxon>
        <taxon>Bacillati</taxon>
        <taxon>Bacillota</taxon>
        <taxon>Erysipelotrichia</taxon>
        <taxon>Erysipelotrichales</taxon>
        <taxon>Erysipelotrichaceae</taxon>
        <taxon>Breznakia</taxon>
    </lineage>
</organism>
<keyword evidence="1" id="KW-0560">Oxidoreductase</keyword>
<protein>
    <submittedName>
        <fullName evidence="4">Dehydrogenase</fullName>
    </submittedName>
</protein>
<dbReference type="Pfam" id="PF01408">
    <property type="entry name" value="GFO_IDH_MocA"/>
    <property type="match status" value="1"/>
</dbReference>
<sequence>MDNNIKKKEQRLHIGILGCGTICQAAHFIGTTKAYNAEITAICDVAEDLLHKMQVMYDAPKIYTDYVKMLEDKDIDAVIIGIGDQFHVDCAKQAIEAGKHVLVEKPLGVSIAEINSLKDLVIERGLVLQVGNMKRFDPGLQFAKKFIEEEIGEVTTFKGWYCDSTERYQVCDNVMPVLYSSSQMKKPTGNPKADKDKYYLLGHASHLFDTARYMMGPIISVEAKHVVKEDLYSWLIACEFENGAIGNLDLTVAIRADWHEGLEVYGTNGTVFAKTYNPWTLRTSEVECCNQTTKLITKPYNPDGHFFRRQIEGFADVILNNEPQVGGDVEDGLEAVKAIIATYESVEAGGTKIYLKDVKGSI</sequence>
<evidence type="ECO:0000313" key="5">
    <source>
        <dbReference type="Proteomes" id="UP001230220"/>
    </source>
</evidence>